<proteinExistence type="predicted"/>
<evidence type="ECO:0000256" key="2">
    <source>
        <dbReference type="ARBA" id="ARBA00022490"/>
    </source>
</evidence>
<dbReference type="Gene3D" id="1.25.40.10">
    <property type="entry name" value="Tetratricopeptide repeat domain"/>
    <property type="match status" value="2"/>
</dbReference>
<dbReference type="PANTHER" id="PTHR46630">
    <property type="entry name" value="TETRATRICOPEPTIDE REPEAT PROTEIN 29"/>
    <property type="match status" value="1"/>
</dbReference>
<name>A0A0F9MDX5_9ZZZZ</name>
<dbReference type="InterPro" id="IPR011990">
    <property type="entry name" value="TPR-like_helical_dom_sf"/>
</dbReference>
<keyword evidence="4" id="KW-0802">TPR repeat</keyword>
<evidence type="ECO:0000256" key="3">
    <source>
        <dbReference type="ARBA" id="ARBA00022737"/>
    </source>
</evidence>
<sequence>MGISKLEGKEKPEELVQAQLLIDDAKVDEALQILRSFEEKRDHTLQNIVYYHLLKCELLRQQGLLENVIKLAEKTYNESLGLGKNLLSVDALLLMAGALLRLNRSDLAFDKIKQGEALLKTLNQELLADNKQRKADVAYIKGLFYDYKSDTNQALEHHEQSLTLREEIGFKPKIGQSLLQIARIIGVSKGELDRALKYAERSLTFFEESNKKWWIAHSLLVMAVLYFYKGEVDRCVVFHERCLVIYKDLNNKYGMAGVLNSMGETYRMKGDLDRALECLEQGLALYQEVGNLHDLARIHDCLIQILIDKGDLERAKQHFYDLEQLNNQLKVKDINLIYLFNKALLLKTSHRVRNLAKAEEILMQILDDMNLDLGLVMKPFTILALLNLCEVLLIELHMTGDLEVLEEIESFVAQLLDIAEKSNSYWILCETHLLQAKLALIQLDLEDAKQLFTEAQYIAEEHGLNLLARKISSEHDKLLDQLRVWESFKKDDTPMADRIKLASIDGVIDRMQGKRAVDPPDVIDEQSTLLLIISEGGILTFSHPFTDEWKRDDELFSSFLSAFTAFSNEFFTKGLDRAKFGDDLILMQSVGPFSICYLFKGQTYPATQRLTQFTEQIQKTTSIWQTLETYYKTSQVLELKDNPSLDSLITEIFIDKT</sequence>
<dbReference type="SMART" id="SM00028">
    <property type="entry name" value="TPR"/>
    <property type="match status" value="6"/>
</dbReference>
<dbReference type="PANTHER" id="PTHR46630:SF1">
    <property type="entry name" value="TETRATRICOPEPTIDE REPEAT PROTEIN 29"/>
    <property type="match status" value="1"/>
</dbReference>
<gene>
    <name evidence="5" type="ORF">LCGC14_1166930</name>
</gene>
<organism evidence="5">
    <name type="scientific">marine sediment metagenome</name>
    <dbReference type="NCBI Taxonomy" id="412755"/>
    <lineage>
        <taxon>unclassified sequences</taxon>
        <taxon>metagenomes</taxon>
        <taxon>ecological metagenomes</taxon>
    </lineage>
</organism>
<dbReference type="EMBL" id="LAZR01005735">
    <property type="protein sequence ID" value="KKM97546.1"/>
    <property type="molecule type" value="Genomic_DNA"/>
</dbReference>
<dbReference type="GO" id="GO:0005737">
    <property type="term" value="C:cytoplasm"/>
    <property type="evidence" value="ECO:0007669"/>
    <property type="project" value="UniProtKB-SubCell"/>
</dbReference>
<comment type="caution">
    <text evidence="5">The sequence shown here is derived from an EMBL/GenBank/DDBJ whole genome shotgun (WGS) entry which is preliminary data.</text>
</comment>
<dbReference type="InterPro" id="IPR019734">
    <property type="entry name" value="TPR_rpt"/>
</dbReference>
<dbReference type="SUPFAM" id="SSF48452">
    <property type="entry name" value="TPR-like"/>
    <property type="match status" value="2"/>
</dbReference>
<keyword evidence="2" id="KW-0963">Cytoplasm</keyword>
<protein>
    <submittedName>
        <fullName evidence="5">Uncharacterized protein</fullName>
    </submittedName>
</protein>
<accession>A0A0F9MDX5</accession>
<comment type="subcellular location">
    <subcellularLocation>
        <location evidence="1">Cytoplasm</location>
    </subcellularLocation>
</comment>
<evidence type="ECO:0000313" key="5">
    <source>
        <dbReference type="EMBL" id="KKM97546.1"/>
    </source>
</evidence>
<dbReference type="InterPro" id="IPR051476">
    <property type="entry name" value="Bac_ResReg_Asp_Phosphatase"/>
</dbReference>
<evidence type="ECO:0000256" key="4">
    <source>
        <dbReference type="ARBA" id="ARBA00022803"/>
    </source>
</evidence>
<keyword evidence="3" id="KW-0677">Repeat</keyword>
<dbReference type="Pfam" id="PF13424">
    <property type="entry name" value="TPR_12"/>
    <property type="match status" value="1"/>
</dbReference>
<reference evidence="5" key="1">
    <citation type="journal article" date="2015" name="Nature">
        <title>Complex archaea that bridge the gap between prokaryotes and eukaryotes.</title>
        <authorList>
            <person name="Spang A."/>
            <person name="Saw J.H."/>
            <person name="Jorgensen S.L."/>
            <person name="Zaremba-Niedzwiedzka K."/>
            <person name="Martijn J."/>
            <person name="Lind A.E."/>
            <person name="van Eijk R."/>
            <person name="Schleper C."/>
            <person name="Guy L."/>
            <person name="Ettema T.J."/>
        </authorList>
    </citation>
    <scope>NUCLEOTIDE SEQUENCE</scope>
</reference>
<evidence type="ECO:0000256" key="1">
    <source>
        <dbReference type="ARBA" id="ARBA00004496"/>
    </source>
</evidence>
<dbReference type="AlphaFoldDB" id="A0A0F9MDX5"/>
<dbReference type="PROSITE" id="PS50005">
    <property type="entry name" value="TPR"/>
    <property type="match status" value="1"/>
</dbReference>